<keyword evidence="2" id="KW-1185">Reference proteome</keyword>
<comment type="caution">
    <text evidence="1">The sequence shown here is derived from an EMBL/GenBank/DDBJ whole genome shotgun (WGS) entry which is preliminary data.</text>
</comment>
<proteinExistence type="predicted"/>
<reference evidence="1" key="1">
    <citation type="journal article" date="2023" name="G3 (Bethesda)">
        <title>A reference genome for the long-term kleptoplast-retaining sea slug Elysia crispata morphotype clarki.</title>
        <authorList>
            <person name="Eastman K.E."/>
            <person name="Pendleton A.L."/>
            <person name="Shaikh M.A."/>
            <person name="Suttiyut T."/>
            <person name="Ogas R."/>
            <person name="Tomko P."/>
            <person name="Gavelis G."/>
            <person name="Widhalm J.R."/>
            <person name="Wisecaver J.H."/>
        </authorList>
    </citation>
    <scope>NUCLEOTIDE SEQUENCE</scope>
    <source>
        <strain evidence="1">ECLA1</strain>
    </source>
</reference>
<sequence>MALSPSPQHHDSACLVANSSYWTSIHLTVQPRLPTSRLCLVSERLLLLDLYSPDMTPPKHQDYVWLVSDSSYRFSIPLT</sequence>
<name>A0AAE1AF12_9GAST</name>
<protein>
    <submittedName>
        <fullName evidence="1">Uncharacterized protein</fullName>
    </submittedName>
</protein>
<evidence type="ECO:0000313" key="1">
    <source>
        <dbReference type="EMBL" id="KAK3786710.1"/>
    </source>
</evidence>
<organism evidence="1 2">
    <name type="scientific">Elysia crispata</name>
    <name type="common">lettuce slug</name>
    <dbReference type="NCBI Taxonomy" id="231223"/>
    <lineage>
        <taxon>Eukaryota</taxon>
        <taxon>Metazoa</taxon>
        <taxon>Spiralia</taxon>
        <taxon>Lophotrochozoa</taxon>
        <taxon>Mollusca</taxon>
        <taxon>Gastropoda</taxon>
        <taxon>Heterobranchia</taxon>
        <taxon>Euthyneura</taxon>
        <taxon>Panpulmonata</taxon>
        <taxon>Sacoglossa</taxon>
        <taxon>Placobranchoidea</taxon>
        <taxon>Plakobranchidae</taxon>
        <taxon>Elysia</taxon>
    </lineage>
</organism>
<dbReference type="AlphaFoldDB" id="A0AAE1AF12"/>
<dbReference type="EMBL" id="JAWDGP010001946">
    <property type="protein sequence ID" value="KAK3786710.1"/>
    <property type="molecule type" value="Genomic_DNA"/>
</dbReference>
<evidence type="ECO:0000313" key="2">
    <source>
        <dbReference type="Proteomes" id="UP001283361"/>
    </source>
</evidence>
<gene>
    <name evidence="1" type="ORF">RRG08_057986</name>
</gene>
<accession>A0AAE1AF12</accession>
<dbReference type="Proteomes" id="UP001283361">
    <property type="component" value="Unassembled WGS sequence"/>
</dbReference>